<feature type="transmembrane region" description="Helical" evidence="1">
    <location>
        <begin position="42"/>
        <end position="63"/>
    </location>
</feature>
<evidence type="ECO:0000256" key="1">
    <source>
        <dbReference type="SAM" id="Phobius"/>
    </source>
</evidence>
<evidence type="ECO:0000313" key="2">
    <source>
        <dbReference type="EMBL" id="TWG38750.1"/>
    </source>
</evidence>
<reference evidence="2 3" key="1">
    <citation type="journal article" date="2015" name="Stand. Genomic Sci.">
        <title>Genomic Encyclopedia of Bacterial and Archaeal Type Strains, Phase III: the genomes of soil and plant-associated and newly described type strains.</title>
        <authorList>
            <person name="Whitman W.B."/>
            <person name="Woyke T."/>
            <person name="Klenk H.P."/>
            <person name="Zhou Y."/>
            <person name="Lilburn T.G."/>
            <person name="Beck B.J."/>
            <person name="De Vos P."/>
            <person name="Vandamme P."/>
            <person name="Eisen J.A."/>
            <person name="Garrity G."/>
            <person name="Hugenholtz P."/>
            <person name="Kyrpides N.C."/>
        </authorList>
    </citation>
    <scope>NUCLEOTIDE SEQUENCE [LARGE SCALE GENOMIC DNA]</scope>
    <source>
        <strain evidence="2 3">DSM 64</strain>
    </source>
</reference>
<dbReference type="EMBL" id="VJWE01000011">
    <property type="protein sequence ID" value="TWG38750.1"/>
    <property type="molecule type" value="Genomic_DNA"/>
</dbReference>
<keyword evidence="1" id="KW-1133">Transmembrane helix</keyword>
<accession>A0A561XRM6</accession>
<protein>
    <submittedName>
        <fullName evidence="2">Uncharacterized protein</fullName>
    </submittedName>
</protein>
<dbReference type="RefSeq" id="WP_056060351.1">
    <property type="nucleotide sequence ID" value="NZ_CAXUSK020000001.1"/>
</dbReference>
<feature type="transmembrane region" description="Helical" evidence="1">
    <location>
        <begin position="69"/>
        <end position="87"/>
    </location>
</feature>
<organism evidence="2 3">
    <name type="scientific">Acidovorax delafieldii</name>
    <name type="common">Pseudomonas delafieldii</name>
    <dbReference type="NCBI Taxonomy" id="47920"/>
    <lineage>
        <taxon>Bacteria</taxon>
        <taxon>Pseudomonadati</taxon>
        <taxon>Pseudomonadota</taxon>
        <taxon>Betaproteobacteria</taxon>
        <taxon>Burkholderiales</taxon>
        <taxon>Comamonadaceae</taxon>
        <taxon>Acidovorax</taxon>
    </lineage>
</organism>
<dbReference type="AlphaFoldDB" id="A0A561XRM6"/>
<sequence length="92" mass="9707">MGPLDIVNHLLNFVAPAAAMALVLVLSGRLVGSRSASAMSVWLRWAILFAVGVAVLAAGLVLWGRDGKMLTYAALVVACATCQWVLVRGWKA</sequence>
<gene>
    <name evidence="2" type="ORF">ATF69_0614</name>
</gene>
<name>A0A561XRM6_ACIDE</name>
<keyword evidence="1" id="KW-0472">Membrane</keyword>
<keyword evidence="1" id="KW-0812">Transmembrane</keyword>
<dbReference type="GeneID" id="51109687"/>
<comment type="caution">
    <text evidence="2">The sequence shown here is derived from an EMBL/GenBank/DDBJ whole genome shotgun (WGS) entry which is preliminary data.</text>
</comment>
<feature type="transmembrane region" description="Helical" evidence="1">
    <location>
        <begin position="6"/>
        <end position="30"/>
    </location>
</feature>
<evidence type="ECO:0000313" key="3">
    <source>
        <dbReference type="Proteomes" id="UP000321485"/>
    </source>
</evidence>
<dbReference type="Proteomes" id="UP000321485">
    <property type="component" value="Unassembled WGS sequence"/>
</dbReference>
<proteinExistence type="predicted"/>